<dbReference type="SUPFAM" id="SSF53474">
    <property type="entry name" value="alpha/beta-Hydrolases"/>
    <property type="match status" value="1"/>
</dbReference>
<dbReference type="OrthoDB" id="2093222at2759"/>
<reference evidence="1 2" key="1">
    <citation type="journal article" date="2019" name="Nat. Plants">
        <title>Stout camphor tree genome fills gaps in understanding of flowering plant genome evolution.</title>
        <authorList>
            <person name="Chaw S.M."/>
            <person name="Liu Y.C."/>
            <person name="Wu Y.W."/>
            <person name="Wang H.Y."/>
            <person name="Lin C.I."/>
            <person name="Wu C.S."/>
            <person name="Ke H.M."/>
            <person name="Chang L.Y."/>
            <person name="Hsu C.Y."/>
            <person name="Yang H.T."/>
            <person name="Sudianto E."/>
            <person name="Hsu M.H."/>
            <person name="Wu K.P."/>
            <person name="Wang L.N."/>
            <person name="Leebens-Mack J.H."/>
            <person name="Tsai I.J."/>
        </authorList>
    </citation>
    <scope>NUCLEOTIDE SEQUENCE [LARGE SCALE GENOMIC DNA]</scope>
    <source>
        <strain evidence="2">cv. Chaw 1501</strain>
        <tissue evidence="1">Young leaves</tissue>
    </source>
</reference>
<dbReference type="GO" id="GO:0047746">
    <property type="term" value="F:chlorophyllase activity"/>
    <property type="evidence" value="ECO:0007669"/>
    <property type="project" value="TreeGrafter"/>
</dbReference>
<name>A0A443PDW3_9MAGN</name>
<dbReference type="PANTHER" id="PTHR33428:SF10">
    <property type="entry name" value="CHLOROPHYLLASE-1"/>
    <property type="match status" value="1"/>
</dbReference>
<dbReference type="AlphaFoldDB" id="A0A443PDW3"/>
<proteinExistence type="predicted"/>
<comment type="caution">
    <text evidence="1">The sequence shown here is derived from an EMBL/GenBank/DDBJ whole genome shotgun (WGS) entry which is preliminary data.</text>
</comment>
<dbReference type="UniPathway" id="UPA00674"/>
<keyword evidence="2" id="KW-1185">Reference proteome</keyword>
<evidence type="ECO:0000313" key="1">
    <source>
        <dbReference type="EMBL" id="RWR88938.1"/>
    </source>
</evidence>
<protein>
    <submittedName>
        <fullName evidence="1">Chlorophyllase-1</fullName>
    </submittedName>
</protein>
<dbReference type="STRING" id="337451.A0A443PDW3"/>
<evidence type="ECO:0000313" key="2">
    <source>
        <dbReference type="Proteomes" id="UP000283530"/>
    </source>
</evidence>
<dbReference type="Pfam" id="PF07224">
    <property type="entry name" value="Chlorophyllase"/>
    <property type="match status" value="1"/>
</dbReference>
<dbReference type="PANTHER" id="PTHR33428">
    <property type="entry name" value="CHLOROPHYLLASE-2, CHLOROPLASTIC"/>
    <property type="match status" value="1"/>
</dbReference>
<accession>A0A443PDW3</accession>
<sequence length="309" mass="33729">MALEVKSESSSSAVSVFELGKLGVDVSSWKASEIGTSSPPKPLLIVRPTEAGEYPVVLFFHGYALGNYFYNDLFKHVASHGYIIVAPQLYLINPSNELDDAASVVNWLSKGLQHLLPQDVRPNLLKFALAGHSRGGRAAFAVALGKVQTSLKFSILLGIDPVAGSSRENQVSPKILTYVPQSFDIDAPILLVGTGLGDKPKMFLMPACAPEGVNHKEFFNECRSPCRYFVAKEYGHMDMLDDDPQPKIIGMMTYCMCTNGRERKPMRAFVGGVIVAFLAAYWDGKSEDLEAISQDPDIAPVKLDTPICI</sequence>
<dbReference type="InterPro" id="IPR029058">
    <property type="entry name" value="AB_hydrolase_fold"/>
</dbReference>
<dbReference type="InterPro" id="IPR017395">
    <property type="entry name" value="Chlorophyllase-like"/>
</dbReference>
<dbReference type="GO" id="GO:0015996">
    <property type="term" value="P:chlorophyll catabolic process"/>
    <property type="evidence" value="ECO:0007669"/>
    <property type="project" value="UniProtKB-UniPathway"/>
</dbReference>
<dbReference type="Proteomes" id="UP000283530">
    <property type="component" value="Unassembled WGS sequence"/>
</dbReference>
<gene>
    <name evidence="1" type="ORF">CKAN_01798100</name>
</gene>
<dbReference type="EMBL" id="QPKB01000007">
    <property type="protein sequence ID" value="RWR88938.1"/>
    <property type="molecule type" value="Genomic_DNA"/>
</dbReference>
<organism evidence="1 2">
    <name type="scientific">Cinnamomum micranthum f. kanehirae</name>
    <dbReference type="NCBI Taxonomy" id="337451"/>
    <lineage>
        <taxon>Eukaryota</taxon>
        <taxon>Viridiplantae</taxon>
        <taxon>Streptophyta</taxon>
        <taxon>Embryophyta</taxon>
        <taxon>Tracheophyta</taxon>
        <taxon>Spermatophyta</taxon>
        <taxon>Magnoliopsida</taxon>
        <taxon>Magnoliidae</taxon>
        <taxon>Laurales</taxon>
        <taxon>Lauraceae</taxon>
        <taxon>Cinnamomum</taxon>
    </lineage>
</organism>
<dbReference type="Gene3D" id="3.40.50.1820">
    <property type="entry name" value="alpha/beta hydrolase"/>
    <property type="match status" value="1"/>
</dbReference>